<evidence type="ECO:0000259" key="18">
    <source>
        <dbReference type="Pfam" id="PF02887"/>
    </source>
</evidence>
<dbReference type="NCBIfam" id="NF004491">
    <property type="entry name" value="PRK05826.1"/>
    <property type="match status" value="1"/>
</dbReference>
<keyword evidence="12 16" id="KW-0460">Magnesium</keyword>
<keyword evidence="7 16" id="KW-0808">Transferase</keyword>
<dbReference type="Gene3D" id="3.20.20.60">
    <property type="entry name" value="Phosphoenolpyruvate-binding domains"/>
    <property type="match status" value="1"/>
</dbReference>
<evidence type="ECO:0000256" key="11">
    <source>
        <dbReference type="ARBA" id="ARBA00022840"/>
    </source>
</evidence>
<dbReference type="FunFam" id="3.20.20.60:FF:000025">
    <property type="entry name" value="Pyruvate kinase"/>
    <property type="match status" value="1"/>
</dbReference>
<evidence type="ECO:0000256" key="2">
    <source>
        <dbReference type="ARBA" id="ARBA00001958"/>
    </source>
</evidence>
<comment type="catalytic activity">
    <reaction evidence="16">
        <text>pyruvate + ATP = phosphoenolpyruvate + ADP + H(+)</text>
        <dbReference type="Rhea" id="RHEA:18157"/>
        <dbReference type="ChEBI" id="CHEBI:15361"/>
        <dbReference type="ChEBI" id="CHEBI:15378"/>
        <dbReference type="ChEBI" id="CHEBI:30616"/>
        <dbReference type="ChEBI" id="CHEBI:58702"/>
        <dbReference type="ChEBI" id="CHEBI:456216"/>
        <dbReference type="EC" id="2.7.1.40"/>
    </reaction>
</comment>
<dbReference type="Proteomes" id="UP000011705">
    <property type="component" value="Chromosome"/>
</dbReference>
<comment type="caution">
    <text evidence="19">The sequence shown here is derived from an EMBL/GenBank/DDBJ whole genome shotgun (WGS) entry which is preliminary data.</text>
</comment>
<feature type="domain" description="Pyruvate kinase C-terminal" evidence="18">
    <location>
        <begin position="355"/>
        <end position="467"/>
    </location>
</feature>
<dbReference type="PROSITE" id="PS00110">
    <property type="entry name" value="PYRUVATE_KINASE"/>
    <property type="match status" value="1"/>
</dbReference>
<dbReference type="EC" id="2.7.1.40" evidence="5 15"/>
<evidence type="ECO:0000256" key="9">
    <source>
        <dbReference type="ARBA" id="ARBA00022741"/>
    </source>
</evidence>
<dbReference type="HOGENOM" id="CLU_015439_0_2_12"/>
<dbReference type="Gene3D" id="2.40.33.10">
    <property type="entry name" value="PK beta-barrel domain-like"/>
    <property type="match status" value="1"/>
</dbReference>
<keyword evidence="13 16" id="KW-0324">Glycolysis</keyword>
<feature type="domain" description="Pyruvate kinase barrel" evidence="17">
    <location>
        <begin position="1"/>
        <end position="322"/>
    </location>
</feature>
<dbReference type="InterPro" id="IPR015795">
    <property type="entry name" value="Pyrv_Knase_C"/>
</dbReference>
<dbReference type="FunFam" id="2.40.33.10:FF:000001">
    <property type="entry name" value="Pyruvate kinase"/>
    <property type="match status" value="1"/>
</dbReference>
<dbReference type="InterPro" id="IPR015806">
    <property type="entry name" value="Pyrv_Knase_insert_dom_sf"/>
</dbReference>
<dbReference type="PANTHER" id="PTHR11817">
    <property type="entry name" value="PYRUVATE KINASE"/>
    <property type="match status" value="1"/>
</dbReference>
<dbReference type="UniPathway" id="UPA00109">
    <property type="reaction ID" value="UER00188"/>
</dbReference>
<evidence type="ECO:0000256" key="14">
    <source>
        <dbReference type="ARBA" id="ARBA00023317"/>
    </source>
</evidence>
<dbReference type="SUPFAM" id="SSF50800">
    <property type="entry name" value="PK beta-barrel domain-like"/>
    <property type="match status" value="1"/>
</dbReference>
<dbReference type="InterPro" id="IPR018209">
    <property type="entry name" value="Pyrv_Knase_AS"/>
</dbReference>
<dbReference type="Pfam" id="PF00224">
    <property type="entry name" value="PK"/>
    <property type="match status" value="1"/>
</dbReference>
<dbReference type="SUPFAM" id="SSF52935">
    <property type="entry name" value="PK C-terminal domain-like"/>
    <property type="match status" value="1"/>
</dbReference>
<evidence type="ECO:0000256" key="1">
    <source>
        <dbReference type="ARBA" id="ARBA00001946"/>
    </source>
</evidence>
<evidence type="ECO:0000256" key="15">
    <source>
        <dbReference type="NCBIfam" id="TIGR01064"/>
    </source>
</evidence>
<dbReference type="GO" id="GO:0004743">
    <property type="term" value="F:pyruvate kinase activity"/>
    <property type="evidence" value="ECO:0007669"/>
    <property type="project" value="UniProtKB-UniRule"/>
</dbReference>
<dbReference type="GO" id="GO:0030955">
    <property type="term" value="F:potassium ion binding"/>
    <property type="evidence" value="ECO:0007669"/>
    <property type="project" value="UniProtKB-UniRule"/>
</dbReference>
<dbReference type="InterPro" id="IPR015813">
    <property type="entry name" value="Pyrv/PenolPyrv_kinase-like_dom"/>
</dbReference>
<dbReference type="GO" id="GO:0005524">
    <property type="term" value="F:ATP binding"/>
    <property type="evidence" value="ECO:0007669"/>
    <property type="project" value="UniProtKB-KW"/>
</dbReference>
<gene>
    <name evidence="19" type="ORF">HMPREF9726_01212</name>
</gene>
<dbReference type="InterPro" id="IPR001697">
    <property type="entry name" value="Pyr_Knase"/>
</dbReference>
<keyword evidence="14 19" id="KW-0670">Pyruvate</keyword>
<accession>A0A0E2E548</accession>
<dbReference type="PRINTS" id="PR01050">
    <property type="entry name" value="PYRUVTKNASE"/>
</dbReference>
<evidence type="ECO:0000256" key="8">
    <source>
        <dbReference type="ARBA" id="ARBA00022723"/>
    </source>
</evidence>
<evidence type="ECO:0000256" key="7">
    <source>
        <dbReference type="ARBA" id="ARBA00022679"/>
    </source>
</evidence>
<keyword evidence="8" id="KW-0479">Metal-binding</keyword>
<dbReference type="Gene3D" id="3.40.1380.20">
    <property type="entry name" value="Pyruvate kinase, C-terminal domain"/>
    <property type="match status" value="1"/>
</dbReference>
<proteinExistence type="inferred from homology"/>
<organism evidence="19">
    <name type="scientific">Treponema denticola H-22</name>
    <dbReference type="NCBI Taxonomy" id="999432"/>
    <lineage>
        <taxon>Bacteria</taxon>
        <taxon>Pseudomonadati</taxon>
        <taxon>Spirochaetota</taxon>
        <taxon>Spirochaetia</taxon>
        <taxon>Spirochaetales</taxon>
        <taxon>Treponemataceae</taxon>
        <taxon>Treponema</taxon>
    </lineage>
</organism>
<dbReference type="NCBIfam" id="TIGR01064">
    <property type="entry name" value="pyruv_kin"/>
    <property type="match status" value="1"/>
</dbReference>
<dbReference type="Pfam" id="PF02887">
    <property type="entry name" value="PK_C"/>
    <property type="match status" value="1"/>
</dbReference>
<dbReference type="GO" id="GO:0016301">
    <property type="term" value="F:kinase activity"/>
    <property type="evidence" value="ECO:0007669"/>
    <property type="project" value="UniProtKB-KW"/>
</dbReference>
<dbReference type="PATRIC" id="fig|999432.5.peg.1262"/>
<evidence type="ECO:0000256" key="12">
    <source>
        <dbReference type="ARBA" id="ARBA00022842"/>
    </source>
</evidence>
<dbReference type="GO" id="GO:0000287">
    <property type="term" value="F:magnesium ion binding"/>
    <property type="evidence" value="ECO:0007669"/>
    <property type="project" value="UniProtKB-UniRule"/>
</dbReference>
<evidence type="ECO:0000259" key="17">
    <source>
        <dbReference type="Pfam" id="PF00224"/>
    </source>
</evidence>
<dbReference type="EMBL" id="AGDV01000010">
    <property type="protein sequence ID" value="EMB33832.1"/>
    <property type="molecule type" value="Genomic_DNA"/>
</dbReference>
<protein>
    <recommendedName>
        <fullName evidence="6 15">Pyruvate kinase</fullName>
        <ecNumber evidence="5 15">2.7.1.40</ecNumber>
    </recommendedName>
</protein>
<sequence length="471" mass="51301">MKKTKIVCTIGPASDSERVLAEMFKAGLNVCRLNFSHGSHEEHKVKIDRIKKIREELKMPIALLLDTKGPEIRLGLFEKPVEIVQGQEFIITTRDVIGTNQICSISYKNIAAEIKPKSRILINDGLLELQVIDILNDTDIECVAVNSGTLSSRKGVNIPGLRVNLPYMSEKDISDIEFGIENDVDFIAASFTQRADDIIQIRKLLEKHKSTIGIIAKIENQEGLDNIDEILAEADGIMVARGDMGVEIEPEKIPHLQKQLIKKANLAGKPVITATQMLESMTHNLRPTRAEVTDVANAILDGTSAVMLSGETAAGEYPVETVAMMTSIANSIEETLDYEKLFAENASLHETTITNAIARATCSTALALDANAIITASASGITPRALSKFKPKVPIIAITESPQVMRKMALDWDVYPVLADPIKSTDNMFDVCSQIAKDTGHVKKGDIAILTAGIPIGKAGSTNLLKVEIIE</sequence>
<reference evidence="19" key="1">
    <citation type="submission" date="2012-01" db="EMBL/GenBank/DDBJ databases">
        <title>The Genome Sequence of Treponema denticola H-22.</title>
        <authorList>
            <consortium name="The Broad Institute Genome Sequencing Platform"/>
            <person name="Earl A."/>
            <person name="Ward D."/>
            <person name="Feldgarden M."/>
            <person name="Gevers D."/>
            <person name="Blanton J.M."/>
            <person name="Fenno C.J."/>
            <person name="Baranova O.V."/>
            <person name="Mathney J."/>
            <person name="Dewhirst F.E."/>
            <person name="Izard J."/>
            <person name="Young S.K."/>
            <person name="Zeng Q."/>
            <person name="Gargeya S."/>
            <person name="Fitzgerald M."/>
            <person name="Haas B."/>
            <person name="Abouelleil A."/>
            <person name="Alvarado L."/>
            <person name="Arachchi H.M."/>
            <person name="Berlin A."/>
            <person name="Chapman S.B."/>
            <person name="Gearin G."/>
            <person name="Goldberg J."/>
            <person name="Griggs A."/>
            <person name="Gujja S."/>
            <person name="Hansen M."/>
            <person name="Heiman D."/>
            <person name="Howarth C."/>
            <person name="Larimer J."/>
            <person name="Lui A."/>
            <person name="MacDonald P.J.P."/>
            <person name="McCowen C."/>
            <person name="Montmayeur A."/>
            <person name="Murphy C."/>
            <person name="Neiman D."/>
            <person name="Pearson M."/>
            <person name="Priest M."/>
            <person name="Roberts A."/>
            <person name="Saif S."/>
            <person name="Shea T."/>
            <person name="Sisk P."/>
            <person name="Stolte C."/>
            <person name="Sykes S."/>
            <person name="Wortman J."/>
            <person name="Nusbaum C."/>
            <person name="Birren B."/>
        </authorList>
    </citation>
    <scope>NUCLEOTIDE SEQUENCE [LARGE SCALE GENOMIC DNA]</scope>
    <source>
        <strain evidence="19">H-22</strain>
    </source>
</reference>
<comment type="cofactor">
    <cofactor evidence="2">
        <name>K(+)</name>
        <dbReference type="ChEBI" id="CHEBI:29103"/>
    </cofactor>
</comment>
<evidence type="ECO:0000256" key="6">
    <source>
        <dbReference type="ARBA" id="ARBA00018587"/>
    </source>
</evidence>
<dbReference type="AlphaFoldDB" id="A0A0E2E548"/>
<dbReference type="InterPro" id="IPR040442">
    <property type="entry name" value="Pyrv_kinase-like_dom_sf"/>
</dbReference>
<evidence type="ECO:0000256" key="5">
    <source>
        <dbReference type="ARBA" id="ARBA00012142"/>
    </source>
</evidence>
<evidence type="ECO:0000256" key="16">
    <source>
        <dbReference type="RuleBase" id="RU000504"/>
    </source>
</evidence>
<dbReference type="InterPro" id="IPR036918">
    <property type="entry name" value="Pyrv_Knase_C_sf"/>
</dbReference>
<comment type="similarity">
    <text evidence="4 16">Belongs to the pyruvate kinase family.</text>
</comment>
<dbReference type="NCBIfam" id="NF004978">
    <property type="entry name" value="PRK06354.1"/>
    <property type="match status" value="1"/>
</dbReference>
<evidence type="ECO:0000313" key="19">
    <source>
        <dbReference type="EMBL" id="EMB33832.1"/>
    </source>
</evidence>
<keyword evidence="9" id="KW-0547">Nucleotide-binding</keyword>
<dbReference type="InterPro" id="IPR011037">
    <property type="entry name" value="Pyrv_Knase-like_insert_dom_sf"/>
</dbReference>
<comment type="cofactor">
    <cofactor evidence="1">
        <name>Mg(2+)</name>
        <dbReference type="ChEBI" id="CHEBI:18420"/>
    </cofactor>
</comment>
<evidence type="ECO:0000256" key="10">
    <source>
        <dbReference type="ARBA" id="ARBA00022777"/>
    </source>
</evidence>
<evidence type="ECO:0000256" key="3">
    <source>
        <dbReference type="ARBA" id="ARBA00004997"/>
    </source>
</evidence>
<dbReference type="InterPro" id="IPR015793">
    <property type="entry name" value="Pyrv_Knase_brl"/>
</dbReference>
<evidence type="ECO:0000256" key="4">
    <source>
        <dbReference type="ARBA" id="ARBA00008663"/>
    </source>
</evidence>
<comment type="pathway">
    <text evidence="3 16">Carbohydrate degradation; glycolysis; pyruvate from D-glyceraldehyde 3-phosphate: step 5/5.</text>
</comment>
<dbReference type="SUPFAM" id="SSF51621">
    <property type="entry name" value="Phosphoenolpyruvate/pyruvate domain"/>
    <property type="match status" value="1"/>
</dbReference>
<keyword evidence="11" id="KW-0067">ATP-binding</keyword>
<evidence type="ECO:0000256" key="13">
    <source>
        <dbReference type="ARBA" id="ARBA00023152"/>
    </source>
</evidence>
<keyword evidence="10 16" id="KW-0418">Kinase</keyword>
<name>A0A0E2E548_TREDN</name>
<dbReference type="RefSeq" id="WP_002684231.1">
    <property type="nucleotide sequence ID" value="NZ_CM001795.1"/>
</dbReference>